<keyword evidence="2" id="KW-1185">Reference proteome</keyword>
<dbReference type="AlphaFoldDB" id="A0A5C3KHV4"/>
<dbReference type="Proteomes" id="UP000307440">
    <property type="component" value="Unassembled WGS sequence"/>
</dbReference>
<gene>
    <name evidence="1" type="ORF">FA15DRAFT_674373</name>
</gene>
<dbReference type="OrthoDB" id="2733590at2759"/>
<organism evidence="1 2">
    <name type="scientific">Coprinopsis marcescibilis</name>
    <name type="common">Agaric fungus</name>
    <name type="synonym">Psathyrella marcescibilis</name>
    <dbReference type="NCBI Taxonomy" id="230819"/>
    <lineage>
        <taxon>Eukaryota</taxon>
        <taxon>Fungi</taxon>
        <taxon>Dikarya</taxon>
        <taxon>Basidiomycota</taxon>
        <taxon>Agaricomycotina</taxon>
        <taxon>Agaricomycetes</taxon>
        <taxon>Agaricomycetidae</taxon>
        <taxon>Agaricales</taxon>
        <taxon>Agaricineae</taxon>
        <taxon>Psathyrellaceae</taxon>
        <taxon>Coprinopsis</taxon>
    </lineage>
</organism>
<dbReference type="EMBL" id="ML210338">
    <property type="protein sequence ID" value="TFK19487.1"/>
    <property type="molecule type" value="Genomic_DNA"/>
</dbReference>
<evidence type="ECO:0000313" key="1">
    <source>
        <dbReference type="EMBL" id="TFK19487.1"/>
    </source>
</evidence>
<reference evidence="1 2" key="1">
    <citation type="journal article" date="2019" name="Nat. Ecol. Evol.">
        <title>Megaphylogeny resolves global patterns of mushroom evolution.</title>
        <authorList>
            <person name="Varga T."/>
            <person name="Krizsan K."/>
            <person name="Foldi C."/>
            <person name="Dima B."/>
            <person name="Sanchez-Garcia M."/>
            <person name="Sanchez-Ramirez S."/>
            <person name="Szollosi G.J."/>
            <person name="Szarkandi J.G."/>
            <person name="Papp V."/>
            <person name="Albert L."/>
            <person name="Andreopoulos W."/>
            <person name="Angelini C."/>
            <person name="Antonin V."/>
            <person name="Barry K.W."/>
            <person name="Bougher N.L."/>
            <person name="Buchanan P."/>
            <person name="Buyck B."/>
            <person name="Bense V."/>
            <person name="Catcheside P."/>
            <person name="Chovatia M."/>
            <person name="Cooper J."/>
            <person name="Damon W."/>
            <person name="Desjardin D."/>
            <person name="Finy P."/>
            <person name="Geml J."/>
            <person name="Haridas S."/>
            <person name="Hughes K."/>
            <person name="Justo A."/>
            <person name="Karasinski D."/>
            <person name="Kautmanova I."/>
            <person name="Kiss B."/>
            <person name="Kocsube S."/>
            <person name="Kotiranta H."/>
            <person name="LaButti K.M."/>
            <person name="Lechner B.E."/>
            <person name="Liimatainen K."/>
            <person name="Lipzen A."/>
            <person name="Lukacs Z."/>
            <person name="Mihaltcheva S."/>
            <person name="Morgado L.N."/>
            <person name="Niskanen T."/>
            <person name="Noordeloos M.E."/>
            <person name="Ohm R.A."/>
            <person name="Ortiz-Santana B."/>
            <person name="Ovrebo C."/>
            <person name="Racz N."/>
            <person name="Riley R."/>
            <person name="Savchenko A."/>
            <person name="Shiryaev A."/>
            <person name="Soop K."/>
            <person name="Spirin V."/>
            <person name="Szebenyi C."/>
            <person name="Tomsovsky M."/>
            <person name="Tulloss R.E."/>
            <person name="Uehling J."/>
            <person name="Grigoriev I.V."/>
            <person name="Vagvolgyi C."/>
            <person name="Papp T."/>
            <person name="Martin F.M."/>
            <person name="Miettinen O."/>
            <person name="Hibbett D.S."/>
            <person name="Nagy L.G."/>
        </authorList>
    </citation>
    <scope>NUCLEOTIDE SEQUENCE [LARGE SCALE GENOMIC DNA]</scope>
    <source>
        <strain evidence="1 2">CBS 121175</strain>
    </source>
</reference>
<sequence length="207" mass="22623">MTPHSANESSTPAPIPASDSAIQAALPGLIELKEVVTAGGKPYRVGFRPLELIADIWTPPVDQTSASPLETTANDVAAVSNKNLPNSSGVVTIKALPYNRGTAAERGYGIAVDWPVTSDWVATTPEVSKVTSITHYRLSYDPKAFIYSYTLEITHKGAHFYQIYDEENDMYEVGGQVSGTRSLWFNSKLPTIKFVTKLRYTMLGRIP</sequence>
<proteinExistence type="predicted"/>
<evidence type="ECO:0000313" key="2">
    <source>
        <dbReference type="Proteomes" id="UP000307440"/>
    </source>
</evidence>
<name>A0A5C3KHV4_COPMA</name>
<accession>A0A5C3KHV4</accession>
<protein>
    <submittedName>
        <fullName evidence="1">Uncharacterized protein</fullName>
    </submittedName>
</protein>